<dbReference type="AlphaFoldDB" id="A0A0F9D6V2"/>
<dbReference type="EMBL" id="LAZR01043139">
    <property type="protein sequence ID" value="KKL07813.1"/>
    <property type="molecule type" value="Genomic_DNA"/>
</dbReference>
<reference evidence="1" key="1">
    <citation type="journal article" date="2015" name="Nature">
        <title>Complex archaea that bridge the gap between prokaryotes and eukaryotes.</title>
        <authorList>
            <person name="Spang A."/>
            <person name="Saw J.H."/>
            <person name="Jorgensen S.L."/>
            <person name="Zaremba-Niedzwiedzka K."/>
            <person name="Martijn J."/>
            <person name="Lind A.E."/>
            <person name="van Eijk R."/>
            <person name="Schleper C."/>
            <person name="Guy L."/>
            <person name="Ettema T.J."/>
        </authorList>
    </citation>
    <scope>NUCLEOTIDE SEQUENCE</scope>
</reference>
<accession>A0A0F9D6V2</accession>
<proteinExistence type="predicted"/>
<comment type="caution">
    <text evidence="1">The sequence shown here is derived from an EMBL/GenBank/DDBJ whole genome shotgun (WGS) entry which is preliminary data.</text>
</comment>
<protein>
    <submittedName>
        <fullName evidence="1">Uncharacterized protein</fullName>
    </submittedName>
</protein>
<name>A0A0F9D6V2_9ZZZZ</name>
<sequence>MKKLVPFFVSVLLLIVISATAQDSEKEQTQMQEVMQAHDQVMDRMPELAKLIGNLEVKGKKSDEKQKYDNAIKDLKAANKSMMDWMISFGKRFEADEMYKGKALSEQKKVWVLEEQMNIAVLREEINLSIQQGKKLLKD</sequence>
<gene>
    <name evidence="1" type="ORF">LCGC14_2582260</name>
</gene>
<organism evidence="1">
    <name type="scientific">marine sediment metagenome</name>
    <dbReference type="NCBI Taxonomy" id="412755"/>
    <lineage>
        <taxon>unclassified sequences</taxon>
        <taxon>metagenomes</taxon>
        <taxon>ecological metagenomes</taxon>
    </lineage>
</organism>
<evidence type="ECO:0000313" key="1">
    <source>
        <dbReference type="EMBL" id="KKL07813.1"/>
    </source>
</evidence>